<feature type="binding site" evidence="3">
    <location>
        <position position="32"/>
    </location>
    <ligand>
        <name>ATP</name>
        <dbReference type="ChEBI" id="CHEBI:30616"/>
    </ligand>
</feature>
<dbReference type="KEGG" id="gtt:GUITHDRAFT_53244"/>
<dbReference type="InterPro" id="IPR050108">
    <property type="entry name" value="CDK"/>
</dbReference>
<dbReference type="RefSeq" id="XP_005835504.1">
    <property type="nucleotide sequence ID" value="XM_005835447.1"/>
</dbReference>
<keyword evidence="1 3" id="KW-0547">Nucleotide-binding</keyword>
<accession>L1JK43</accession>
<protein>
    <recommendedName>
        <fullName evidence="4">Protein kinase domain-containing protein</fullName>
    </recommendedName>
</protein>
<dbReference type="InterPro" id="IPR000719">
    <property type="entry name" value="Prot_kinase_dom"/>
</dbReference>
<evidence type="ECO:0000313" key="6">
    <source>
        <dbReference type="EnsemblProtists" id="EKX48524"/>
    </source>
</evidence>
<dbReference type="PaxDb" id="55529-EKX48524"/>
<dbReference type="EMBL" id="JH992985">
    <property type="protein sequence ID" value="EKX48524.1"/>
    <property type="molecule type" value="Genomic_DNA"/>
</dbReference>
<reference evidence="6" key="3">
    <citation type="submission" date="2015-06" db="UniProtKB">
        <authorList>
            <consortium name="EnsemblProtists"/>
        </authorList>
    </citation>
    <scope>IDENTIFICATION</scope>
</reference>
<dbReference type="STRING" id="905079.L1JK43"/>
<sequence length="62" mass="7291">RMYEKLHIVGEGSFGVVYRVRHVATRRVFAMKKVYMERSKEGLRTTALDEICALKEIRHPNI</sequence>
<dbReference type="GeneID" id="17305254"/>
<dbReference type="Pfam" id="PF00069">
    <property type="entry name" value="Pkinase"/>
    <property type="match status" value="1"/>
</dbReference>
<dbReference type="Proteomes" id="UP000011087">
    <property type="component" value="Unassembled WGS sequence"/>
</dbReference>
<dbReference type="OMA" id="PMTSVRE"/>
<evidence type="ECO:0000313" key="5">
    <source>
        <dbReference type="EMBL" id="EKX48524.1"/>
    </source>
</evidence>
<evidence type="ECO:0000256" key="3">
    <source>
        <dbReference type="PROSITE-ProRule" id="PRU10141"/>
    </source>
</evidence>
<dbReference type="GO" id="GO:0004674">
    <property type="term" value="F:protein serine/threonine kinase activity"/>
    <property type="evidence" value="ECO:0007669"/>
    <property type="project" value="TreeGrafter"/>
</dbReference>
<dbReference type="InterPro" id="IPR017441">
    <property type="entry name" value="Protein_kinase_ATP_BS"/>
</dbReference>
<dbReference type="Gene3D" id="3.30.200.20">
    <property type="entry name" value="Phosphorylase Kinase, domain 1"/>
    <property type="match status" value="1"/>
</dbReference>
<dbReference type="PROSITE" id="PS00107">
    <property type="entry name" value="PROTEIN_KINASE_ATP"/>
    <property type="match status" value="1"/>
</dbReference>
<dbReference type="PROSITE" id="PS50011">
    <property type="entry name" value="PROTEIN_KINASE_DOM"/>
    <property type="match status" value="1"/>
</dbReference>
<dbReference type="OrthoDB" id="1732493at2759"/>
<dbReference type="AlphaFoldDB" id="L1JK43"/>
<keyword evidence="2 3" id="KW-0067">ATP-binding</keyword>
<dbReference type="eggNOG" id="KOG0594">
    <property type="taxonomic scope" value="Eukaryota"/>
</dbReference>
<dbReference type="PANTHER" id="PTHR24056">
    <property type="entry name" value="CELL DIVISION PROTEIN KINASE"/>
    <property type="match status" value="1"/>
</dbReference>
<evidence type="ECO:0000256" key="2">
    <source>
        <dbReference type="ARBA" id="ARBA00022840"/>
    </source>
</evidence>
<feature type="non-terminal residue" evidence="5">
    <location>
        <position position="62"/>
    </location>
</feature>
<dbReference type="GO" id="GO:0005524">
    <property type="term" value="F:ATP binding"/>
    <property type="evidence" value="ECO:0007669"/>
    <property type="project" value="UniProtKB-UniRule"/>
</dbReference>
<dbReference type="EnsemblProtists" id="EKX48524">
    <property type="protein sequence ID" value="EKX48524"/>
    <property type="gene ID" value="GUITHDRAFT_53244"/>
</dbReference>
<evidence type="ECO:0000313" key="7">
    <source>
        <dbReference type="Proteomes" id="UP000011087"/>
    </source>
</evidence>
<dbReference type="InterPro" id="IPR011009">
    <property type="entry name" value="Kinase-like_dom_sf"/>
</dbReference>
<dbReference type="HOGENOM" id="CLU_190359_0_1_1"/>
<feature type="non-terminal residue" evidence="5">
    <location>
        <position position="1"/>
    </location>
</feature>
<organism evidence="5">
    <name type="scientific">Guillardia theta (strain CCMP2712)</name>
    <name type="common">Cryptophyte</name>
    <dbReference type="NCBI Taxonomy" id="905079"/>
    <lineage>
        <taxon>Eukaryota</taxon>
        <taxon>Cryptophyceae</taxon>
        <taxon>Pyrenomonadales</taxon>
        <taxon>Geminigeraceae</taxon>
        <taxon>Guillardia</taxon>
    </lineage>
</organism>
<name>L1JK43_GUITC</name>
<reference evidence="7" key="2">
    <citation type="submission" date="2012-11" db="EMBL/GenBank/DDBJ databases">
        <authorList>
            <person name="Kuo A."/>
            <person name="Curtis B.A."/>
            <person name="Tanifuji G."/>
            <person name="Burki F."/>
            <person name="Gruber A."/>
            <person name="Irimia M."/>
            <person name="Maruyama S."/>
            <person name="Arias M.C."/>
            <person name="Ball S.G."/>
            <person name="Gile G.H."/>
            <person name="Hirakawa Y."/>
            <person name="Hopkins J.F."/>
            <person name="Rensing S.A."/>
            <person name="Schmutz J."/>
            <person name="Symeonidi A."/>
            <person name="Elias M."/>
            <person name="Eveleigh R.J."/>
            <person name="Herman E.K."/>
            <person name="Klute M.J."/>
            <person name="Nakayama T."/>
            <person name="Obornik M."/>
            <person name="Reyes-Prieto A."/>
            <person name="Armbrust E.V."/>
            <person name="Aves S.J."/>
            <person name="Beiko R.G."/>
            <person name="Coutinho P."/>
            <person name="Dacks J.B."/>
            <person name="Durnford D.G."/>
            <person name="Fast N.M."/>
            <person name="Green B.R."/>
            <person name="Grisdale C."/>
            <person name="Hempe F."/>
            <person name="Henrissat B."/>
            <person name="Hoppner M.P."/>
            <person name="Ishida K.-I."/>
            <person name="Kim E."/>
            <person name="Koreny L."/>
            <person name="Kroth P.G."/>
            <person name="Liu Y."/>
            <person name="Malik S.-B."/>
            <person name="Maier U.G."/>
            <person name="McRose D."/>
            <person name="Mock T."/>
            <person name="Neilson J.A."/>
            <person name="Onodera N.T."/>
            <person name="Poole A.M."/>
            <person name="Pritham E.J."/>
            <person name="Richards T.A."/>
            <person name="Rocap G."/>
            <person name="Roy S.W."/>
            <person name="Sarai C."/>
            <person name="Schaack S."/>
            <person name="Shirato S."/>
            <person name="Slamovits C.H."/>
            <person name="Spencer D.F."/>
            <person name="Suzuki S."/>
            <person name="Worden A.Z."/>
            <person name="Zauner S."/>
            <person name="Barry K."/>
            <person name="Bell C."/>
            <person name="Bharti A.K."/>
            <person name="Crow J.A."/>
            <person name="Grimwood J."/>
            <person name="Kramer R."/>
            <person name="Lindquist E."/>
            <person name="Lucas S."/>
            <person name="Salamov A."/>
            <person name="McFadden G.I."/>
            <person name="Lane C.E."/>
            <person name="Keeling P.J."/>
            <person name="Gray M.W."/>
            <person name="Grigoriev I.V."/>
            <person name="Archibald J.M."/>
        </authorList>
    </citation>
    <scope>NUCLEOTIDE SEQUENCE</scope>
    <source>
        <strain evidence="7">CCMP2712</strain>
    </source>
</reference>
<evidence type="ECO:0000256" key="1">
    <source>
        <dbReference type="ARBA" id="ARBA00022741"/>
    </source>
</evidence>
<feature type="domain" description="Protein kinase" evidence="4">
    <location>
        <begin position="3"/>
        <end position="62"/>
    </location>
</feature>
<gene>
    <name evidence="5" type="ORF">GUITHDRAFT_53244</name>
</gene>
<dbReference type="SUPFAM" id="SSF56112">
    <property type="entry name" value="Protein kinase-like (PK-like)"/>
    <property type="match status" value="1"/>
</dbReference>
<reference evidence="5 7" key="1">
    <citation type="journal article" date="2012" name="Nature">
        <title>Algal genomes reveal evolutionary mosaicism and the fate of nucleomorphs.</title>
        <authorList>
            <consortium name="DOE Joint Genome Institute"/>
            <person name="Curtis B.A."/>
            <person name="Tanifuji G."/>
            <person name="Burki F."/>
            <person name="Gruber A."/>
            <person name="Irimia M."/>
            <person name="Maruyama S."/>
            <person name="Arias M.C."/>
            <person name="Ball S.G."/>
            <person name="Gile G.H."/>
            <person name="Hirakawa Y."/>
            <person name="Hopkins J.F."/>
            <person name="Kuo A."/>
            <person name="Rensing S.A."/>
            <person name="Schmutz J."/>
            <person name="Symeonidi A."/>
            <person name="Elias M."/>
            <person name="Eveleigh R.J."/>
            <person name="Herman E.K."/>
            <person name="Klute M.J."/>
            <person name="Nakayama T."/>
            <person name="Obornik M."/>
            <person name="Reyes-Prieto A."/>
            <person name="Armbrust E.V."/>
            <person name="Aves S.J."/>
            <person name="Beiko R.G."/>
            <person name="Coutinho P."/>
            <person name="Dacks J.B."/>
            <person name="Durnford D.G."/>
            <person name="Fast N.M."/>
            <person name="Green B.R."/>
            <person name="Grisdale C.J."/>
            <person name="Hempel F."/>
            <person name="Henrissat B."/>
            <person name="Hoppner M.P."/>
            <person name="Ishida K."/>
            <person name="Kim E."/>
            <person name="Koreny L."/>
            <person name="Kroth P.G."/>
            <person name="Liu Y."/>
            <person name="Malik S.B."/>
            <person name="Maier U.G."/>
            <person name="McRose D."/>
            <person name="Mock T."/>
            <person name="Neilson J.A."/>
            <person name="Onodera N.T."/>
            <person name="Poole A.M."/>
            <person name="Pritham E.J."/>
            <person name="Richards T.A."/>
            <person name="Rocap G."/>
            <person name="Roy S.W."/>
            <person name="Sarai C."/>
            <person name="Schaack S."/>
            <person name="Shirato S."/>
            <person name="Slamovits C.H."/>
            <person name="Spencer D.F."/>
            <person name="Suzuki S."/>
            <person name="Worden A.Z."/>
            <person name="Zauner S."/>
            <person name="Barry K."/>
            <person name="Bell C."/>
            <person name="Bharti A.K."/>
            <person name="Crow J.A."/>
            <person name="Grimwood J."/>
            <person name="Kramer R."/>
            <person name="Lindquist E."/>
            <person name="Lucas S."/>
            <person name="Salamov A."/>
            <person name="McFadden G.I."/>
            <person name="Lane C.E."/>
            <person name="Keeling P.J."/>
            <person name="Gray M.W."/>
            <person name="Grigoriev I.V."/>
            <person name="Archibald J.M."/>
        </authorList>
    </citation>
    <scope>NUCLEOTIDE SEQUENCE</scope>
    <source>
        <strain evidence="5 7">CCMP2712</strain>
    </source>
</reference>
<keyword evidence="7" id="KW-1185">Reference proteome</keyword>
<evidence type="ECO:0000259" key="4">
    <source>
        <dbReference type="PROSITE" id="PS50011"/>
    </source>
</evidence>
<proteinExistence type="predicted"/>
<dbReference type="GO" id="GO:0005634">
    <property type="term" value="C:nucleus"/>
    <property type="evidence" value="ECO:0007669"/>
    <property type="project" value="TreeGrafter"/>
</dbReference>